<gene>
    <name evidence="1" type="ORF">GCM10007981_06580</name>
</gene>
<accession>A0A830GUW6</accession>
<reference evidence="1" key="1">
    <citation type="journal article" date="2014" name="Int. J. Syst. Evol. Microbiol.">
        <title>Complete genome sequence of Corynebacterium casei LMG S-19264T (=DSM 44701T), isolated from a smear-ripened cheese.</title>
        <authorList>
            <consortium name="US DOE Joint Genome Institute (JGI-PGF)"/>
            <person name="Walter F."/>
            <person name="Albersmeier A."/>
            <person name="Kalinowski J."/>
            <person name="Ruckert C."/>
        </authorList>
    </citation>
    <scope>NUCLEOTIDE SEQUENCE</scope>
    <source>
        <strain evidence="1">JCM 10088</strain>
    </source>
</reference>
<evidence type="ECO:0000313" key="1">
    <source>
        <dbReference type="EMBL" id="GGP20054.1"/>
    </source>
</evidence>
<organism evidence="1 2">
    <name type="scientific">Thermocladium modestius</name>
    <dbReference type="NCBI Taxonomy" id="62609"/>
    <lineage>
        <taxon>Archaea</taxon>
        <taxon>Thermoproteota</taxon>
        <taxon>Thermoprotei</taxon>
        <taxon>Thermoproteales</taxon>
        <taxon>Thermoproteaceae</taxon>
        <taxon>Thermocladium</taxon>
    </lineage>
</organism>
<comment type="caution">
    <text evidence="1">The sequence shown here is derived from an EMBL/GenBank/DDBJ whole genome shotgun (WGS) entry which is preliminary data.</text>
</comment>
<protein>
    <submittedName>
        <fullName evidence="1">Uncharacterized protein</fullName>
    </submittedName>
</protein>
<evidence type="ECO:0000313" key="2">
    <source>
        <dbReference type="Proteomes" id="UP000610960"/>
    </source>
</evidence>
<reference evidence="1" key="2">
    <citation type="submission" date="2020-09" db="EMBL/GenBank/DDBJ databases">
        <authorList>
            <person name="Sun Q."/>
            <person name="Ohkuma M."/>
        </authorList>
    </citation>
    <scope>NUCLEOTIDE SEQUENCE</scope>
    <source>
        <strain evidence="1">JCM 10088</strain>
    </source>
</reference>
<name>A0A830GUW6_9CREN</name>
<dbReference type="EMBL" id="BMNL01000002">
    <property type="protein sequence ID" value="GGP20054.1"/>
    <property type="molecule type" value="Genomic_DNA"/>
</dbReference>
<keyword evidence="2" id="KW-1185">Reference proteome</keyword>
<dbReference type="AlphaFoldDB" id="A0A830GUW6"/>
<proteinExistence type="predicted"/>
<sequence length="235" mass="26225">MYNVFIEEQSAESTRYKLTSEIDGKMIELSVVESIPGIRLRLASLRPINENEFAILAPAMGRIGFYADYVKESGIMMLQPSLELRGMVMKDLDDVMPLLETIRELVSEVNYMINNPKSLLELKGELLGNGWLVGDDSSLHKLYQALDGVIDVDIRIKPDMYSSSIADVVLSAMSRRGSLECLAGSFAVHGFTKAEDFGHFIRLEGRLHTLGVLPIIASKVDEWMNQAISACHQQE</sequence>
<dbReference type="RefSeq" id="WP_188596033.1">
    <property type="nucleotide sequence ID" value="NZ_BMNL01000002.1"/>
</dbReference>
<dbReference type="Proteomes" id="UP000610960">
    <property type="component" value="Unassembled WGS sequence"/>
</dbReference>
<dbReference type="OrthoDB" id="27996at2157"/>